<dbReference type="Pfam" id="PF07731">
    <property type="entry name" value="Cu-oxidase_2"/>
    <property type="match status" value="1"/>
</dbReference>
<keyword evidence="9" id="KW-1185">Reference proteome</keyword>
<dbReference type="InterPro" id="IPR011706">
    <property type="entry name" value="Cu-oxidase_C"/>
</dbReference>
<evidence type="ECO:0000256" key="2">
    <source>
        <dbReference type="ARBA" id="ARBA00022723"/>
    </source>
</evidence>
<evidence type="ECO:0000259" key="6">
    <source>
        <dbReference type="Pfam" id="PF07731"/>
    </source>
</evidence>
<dbReference type="Proteomes" id="UP001642540">
    <property type="component" value="Unassembled WGS sequence"/>
</dbReference>
<reference evidence="8 9" key="1">
    <citation type="submission" date="2024-08" db="EMBL/GenBank/DDBJ databases">
        <authorList>
            <person name="Cucini C."/>
            <person name="Frati F."/>
        </authorList>
    </citation>
    <scope>NUCLEOTIDE SEQUENCE [LARGE SCALE GENOMIC DNA]</scope>
</reference>
<organism evidence="8 9">
    <name type="scientific">Orchesella dallaii</name>
    <dbReference type="NCBI Taxonomy" id="48710"/>
    <lineage>
        <taxon>Eukaryota</taxon>
        <taxon>Metazoa</taxon>
        <taxon>Ecdysozoa</taxon>
        <taxon>Arthropoda</taxon>
        <taxon>Hexapoda</taxon>
        <taxon>Collembola</taxon>
        <taxon>Entomobryomorpha</taxon>
        <taxon>Entomobryoidea</taxon>
        <taxon>Orchesellidae</taxon>
        <taxon>Orchesellinae</taxon>
        <taxon>Orchesella</taxon>
    </lineage>
</organism>
<dbReference type="InterPro" id="IPR011707">
    <property type="entry name" value="Cu-oxidase-like_N"/>
</dbReference>
<evidence type="ECO:0000259" key="5">
    <source>
        <dbReference type="Pfam" id="PF00394"/>
    </source>
</evidence>
<keyword evidence="4" id="KW-0186">Copper</keyword>
<evidence type="ECO:0000256" key="1">
    <source>
        <dbReference type="ARBA" id="ARBA00010609"/>
    </source>
</evidence>
<evidence type="ECO:0000259" key="7">
    <source>
        <dbReference type="Pfam" id="PF07732"/>
    </source>
</evidence>
<dbReference type="InterPro" id="IPR045087">
    <property type="entry name" value="Cu-oxidase_fam"/>
</dbReference>
<name>A0ABP1QD84_9HEXA</name>
<sequence>MGSLQYSNIVYAFLVLYFCFGPGVLSKTICIELVARFGHASPDGVLKEIITINGQFPGPTIRAARGDILNIRVRNLLLDSSGVMHPTSVHFHGIEMRHTPWFDGPEQVTQCPIPYKGYMDYSFKLVQSGTYWYHSHHAWQYIDGFWGLLIVENSPAMTEVHSYNDEFSITLMDWHHRSGEVLSKLLHLPRTNPHPEAGRVPLPDSALLNGRGNADCLQVATNNNLQCDETKTRSITIFRVVPGWTYRIRVVNPSAHASFNFSIDGHRLKAIEVDGVDTVETSPVDAVTIWPAQRYSFLVTMDWNVQFNPFGGKFWVRADLNIDGPSAPNPINAPYAAIYYIGSNPPRSRKGLEGFDERANATAILLELNKMPNRADIKGSIGGGIQGRPSSRKESVEMMLSIDAQSEKESAFLFEPIFQKENDTDTVGKRPGHISSSGFQTGSLLPLSCRAVGLTKPTVNSNTHEVILFNYEYFSVWSNRQPNPNILDQSNCKSMKMAGFLDPAPQSFNQEKKLSATFGFENNVLKAYMNGVTYNSAGSQIPVIFSAMLNLPIPPSFVPIETPDLEMVVQLIINNDNDGAHPWHLHGHTFWVMATGEAGDGPYNPAIHSWKLNVNNGLRRDTTHTPRRSWTVVRFETGNPGAWLLHCHIHWHLEMGLGAVFIEGRHELQTSLSVPREARRVCRQNGLIIPGQIF</sequence>
<keyword evidence="2" id="KW-0479">Metal-binding</keyword>
<evidence type="ECO:0000256" key="4">
    <source>
        <dbReference type="ARBA" id="ARBA00023008"/>
    </source>
</evidence>
<evidence type="ECO:0000256" key="3">
    <source>
        <dbReference type="ARBA" id="ARBA00023002"/>
    </source>
</evidence>
<gene>
    <name evidence="8" type="ORF">ODALV1_LOCUS10136</name>
</gene>
<feature type="domain" description="Plastocyanin-like" evidence="6">
    <location>
        <begin position="564"/>
        <end position="664"/>
    </location>
</feature>
<evidence type="ECO:0000313" key="8">
    <source>
        <dbReference type="EMBL" id="CAL8099073.1"/>
    </source>
</evidence>
<comment type="similarity">
    <text evidence="1">Belongs to the multicopper oxidase family.</text>
</comment>
<feature type="domain" description="Plastocyanin-like" evidence="7">
    <location>
        <begin position="38"/>
        <end position="154"/>
    </location>
</feature>
<dbReference type="PANTHER" id="PTHR11709:SF394">
    <property type="entry name" value="FI03373P-RELATED"/>
    <property type="match status" value="1"/>
</dbReference>
<accession>A0ABP1QD84</accession>
<evidence type="ECO:0000313" key="9">
    <source>
        <dbReference type="Proteomes" id="UP001642540"/>
    </source>
</evidence>
<dbReference type="InterPro" id="IPR033138">
    <property type="entry name" value="Cu_oxidase_CS"/>
</dbReference>
<dbReference type="InterPro" id="IPR008972">
    <property type="entry name" value="Cupredoxin"/>
</dbReference>
<proteinExistence type="inferred from homology"/>
<dbReference type="PROSITE" id="PS00080">
    <property type="entry name" value="MULTICOPPER_OXIDASE2"/>
    <property type="match status" value="1"/>
</dbReference>
<dbReference type="Gene3D" id="2.60.40.420">
    <property type="entry name" value="Cupredoxins - blue copper proteins"/>
    <property type="match status" value="3"/>
</dbReference>
<dbReference type="PANTHER" id="PTHR11709">
    <property type="entry name" value="MULTI-COPPER OXIDASE"/>
    <property type="match status" value="1"/>
</dbReference>
<dbReference type="Pfam" id="PF00394">
    <property type="entry name" value="Cu-oxidase"/>
    <property type="match status" value="1"/>
</dbReference>
<dbReference type="Pfam" id="PF07732">
    <property type="entry name" value="Cu-oxidase_3"/>
    <property type="match status" value="1"/>
</dbReference>
<keyword evidence="3" id="KW-0560">Oxidoreductase</keyword>
<protein>
    <submittedName>
        <fullName evidence="8">Uncharacterized protein</fullName>
    </submittedName>
</protein>
<dbReference type="PROSITE" id="PS00079">
    <property type="entry name" value="MULTICOPPER_OXIDASE1"/>
    <property type="match status" value="1"/>
</dbReference>
<feature type="domain" description="Plastocyanin-like" evidence="5">
    <location>
        <begin position="166"/>
        <end position="319"/>
    </location>
</feature>
<dbReference type="InterPro" id="IPR002355">
    <property type="entry name" value="Cu_oxidase_Cu_BS"/>
</dbReference>
<dbReference type="EMBL" id="CAXLJM020000031">
    <property type="protein sequence ID" value="CAL8099073.1"/>
    <property type="molecule type" value="Genomic_DNA"/>
</dbReference>
<dbReference type="InterPro" id="IPR001117">
    <property type="entry name" value="Cu-oxidase_2nd"/>
</dbReference>
<comment type="caution">
    <text evidence="8">The sequence shown here is derived from an EMBL/GenBank/DDBJ whole genome shotgun (WGS) entry which is preliminary data.</text>
</comment>
<dbReference type="SUPFAM" id="SSF49503">
    <property type="entry name" value="Cupredoxins"/>
    <property type="match status" value="3"/>
</dbReference>